<organism evidence="20 21">
    <name type="scientific">Mycena albidolilacea</name>
    <dbReference type="NCBI Taxonomy" id="1033008"/>
    <lineage>
        <taxon>Eukaryota</taxon>
        <taxon>Fungi</taxon>
        <taxon>Dikarya</taxon>
        <taxon>Basidiomycota</taxon>
        <taxon>Agaricomycotina</taxon>
        <taxon>Agaricomycetes</taxon>
        <taxon>Agaricomycetidae</taxon>
        <taxon>Agaricales</taxon>
        <taxon>Marasmiineae</taxon>
        <taxon>Mycenaceae</taxon>
        <taxon>Mycena</taxon>
    </lineage>
</organism>
<dbReference type="Gene3D" id="2.40.30.10">
    <property type="entry name" value="Translation factors"/>
    <property type="match status" value="1"/>
</dbReference>
<feature type="transmembrane region" description="Helical" evidence="18">
    <location>
        <begin position="7"/>
        <end position="27"/>
    </location>
</feature>
<feature type="binding site" evidence="16">
    <location>
        <position position="230"/>
    </location>
    <ligand>
        <name>FAD</name>
        <dbReference type="ChEBI" id="CHEBI:57692"/>
    </ligand>
</feature>
<evidence type="ECO:0000256" key="12">
    <source>
        <dbReference type="ARBA" id="ARBA00023128"/>
    </source>
</evidence>
<gene>
    <name evidence="20" type="ORF">DFH08DRAFT_954378</name>
</gene>
<dbReference type="Gene3D" id="3.40.50.80">
    <property type="entry name" value="Nucleotide-binding domain of ferredoxin-NADP reductase (FNR) module"/>
    <property type="match status" value="1"/>
</dbReference>
<evidence type="ECO:0000256" key="10">
    <source>
        <dbReference type="ARBA" id="ARBA00023002"/>
    </source>
</evidence>
<feature type="binding site" evidence="16">
    <location>
        <position position="181"/>
    </location>
    <ligand>
        <name>FAD</name>
        <dbReference type="ChEBI" id="CHEBI:57692"/>
    </ligand>
</feature>
<dbReference type="InterPro" id="IPR001834">
    <property type="entry name" value="CBR-like"/>
</dbReference>
<dbReference type="Proteomes" id="UP001218218">
    <property type="component" value="Unassembled WGS sequence"/>
</dbReference>
<dbReference type="PRINTS" id="PR00371">
    <property type="entry name" value="FPNCR"/>
</dbReference>
<dbReference type="InterPro" id="IPR017938">
    <property type="entry name" value="Riboflavin_synthase-like_b-brl"/>
</dbReference>
<evidence type="ECO:0000256" key="2">
    <source>
        <dbReference type="ARBA" id="ARBA00004294"/>
    </source>
</evidence>
<feature type="transmembrane region" description="Helical" evidence="18">
    <location>
        <begin position="73"/>
        <end position="95"/>
    </location>
</feature>
<comment type="subcellular location">
    <subcellularLocation>
        <location evidence="2">Mitochondrion outer membrane</location>
    </subcellularLocation>
</comment>
<feature type="binding site" evidence="16">
    <location>
        <position position="164"/>
    </location>
    <ligand>
        <name>FAD</name>
        <dbReference type="ChEBI" id="CHEBI:57692"/>
    </ligand>
</feature>
<comment type="pathway">
    <text evidence="3">Protein modification; peptidyl-diphthamide biosynthesis.</text>
</comment>
<evidence type="ECO:0000256" key="6">
    <source>
        <dbReference type="ARBA" id="ARBA00022692"/>
    </source>
</evidence>
<name>A0AAD7EXV8_9AGAR</name>
<keyword evidence="9 18" id="KW-1133">Transmembrane helix</keyword>
<dbReference type="PANTHER" id="PTHR19370:SF184">
    <property type="entry name" value="NADH-CYTOCHROME B5 REDUCTASE-LIKE"/>
    <property type="match status" value="1"/>
</dbReference>
<feature type="binding site" evidence="16">
    <location>
        <position position="162"/>
    </location>
    <ligand>
        <name>FAD</name>
        <dbReference type="ChEBI" id="CHEBI:57692"/>
    </ligand>
</feature>
<evidence type="ECO:0000256" key="17">
    <source>
        <dbReference type="RuleBase" id="RU361226"/>
    </source>
</evidence>
<dbReference type="AlphaFoldDB" id="A0AAD7EXV8"/>
<feature type="binding site" evidence="16">
    <location>
        <position position="188"/>
    </location>
    <ligand>
        <name>FAD</name>
        <dbReference type="ChEBI" id="CHEBI:57692"/>
    </ligand>
</feature>
<evidence type="ECO:0000256" key="11">
    <source>
        <dbReference type="ARBA" id="ARBA00023027"/>
    </source>
</evidence>
<evidence type="ECO:0000313" key="21">
    <source>
        <dbReference type="Proteomes" id="UP001218218"/>
    </source>
</evidence>
<evidence type="ECO:0000256" key="7">
    <source>
        <dbReference type="ARBA" id="ARBA00022787"/>
    </source>
</evidence>
<evidence type="ECO:0000256" key="5">
    <source>
        <dbReference type="ARBA" id="ARBA00022630"/>
    </source>
</evidence>
<dbReference type="PRINTS" id="PR00406">
    <property type="entry name" value="CYTB5RDTASE"/>
</dbReference>
<keyword evidence="12" id="KW-0496">Mitochondrion</keyword>
<evidence type="ECO:0000256" key="18">
    <source>
        <dbReference type="SAM" id="Phobius"/>
    </source>
</evidence>
<accession>A0AAD7EXV8</accession>
<keyword evidence="8 16" id="KW-0274">FAD</keyword>
<dbReference type="InterPro" id="IPR039261">
    <property type="entry name" value="FNR_nucleotide-bd"/>
</dbReference>
<dbReference type="InterPro" id="IPR001709">
    <property type="entry name" value="Flavoprot_Pyr_Nucl_cyt_Rdtase"/>
</dbReference>
<proteinExistence type="inferred from homology"/>
<dbReference type="SUPFAM" id="SSF63380">
    <property type="entry name" value="Riboflavin synthase domain-like"/>
    <property type="match status" value="1"/>
</dbReference>
<feature type="domain" description="FAD-binding FR-type" evidence="19">
    <location>
        <begin position="110"/>
        <end position="213"/>
    </location>
</feature>
<keyword evidence="5 16" id="KW-0285">Flavoprotein</keyword>
<comment type="catalytic activity">
    <reaction evidence="15">
        <text>2 Fe(3+)-[Dph3] + NADH = 2 Fe(2+)-[Dph3] + NAD(+) + H(+)</text>
        <dbReference type="Rhea" id="RHEA:71231"/>
        <dbReference type="Rhea" id="RHEA-COMP:18002"/>
        <dbReference type="Rhea" id="RHEA-COMP:18003"/>
        <dbReference type="ChEBI" id="CHEBI:15378"/>
        <dbReference type="ChEBI" id="CHEBI:29033"/>
        <dbReference type="ChEBI" id="CHEBI:29034"/>
        <dbReference type="ChEBI" id="CHEBI:57540"/>
        <dbReference type="ChEBI" id="CHEBI:57945"/>
        <dbReference type="ChEBI" id="CHEBI:83228"/>
    </reaction>
    <physiologicalReaction direction="left-to-right" evidence="15">
        <dbReference type="Rhea" id="RHEA:71232"/>
    </physiologicalReaction>
</comment>
<evidence type="ECO:0000259" key="19">
    <source>
        <dbReference type="PROSITE" id="PS51384"/>
    </source>
</evidence>
<feature type="binding site" evidence="16">
    <location>
        <position position="189"/>
    </location>
    <ligand>
        <name>FAD</name>
        <dbReference type="ChEBI" id="CHEBI:57692"/>
    </ligand>
</feature>
<sequence>MPNRYQFAFLFSLFGTFGALVTLSTYIKGKLAAAGYDVSNLILLGLPKKDSANEYHGMDFHAVDIPYFGTQDLVALAASPAFIASAGLVLAGLLWTTVINSGPRKVLNPKNWLEFPLEKKIQISPNTAIYRFSLPRPNDYLGLPVGKHIAISAEINGKDITRSYTPISSDDQKGSFDLLIKSYEKGNVSRHFSLLSLGNNIRVKGPKGNFEYTPGLTGALGMIAGGSGITPMYQIINAVLKNPADRTALSLIYANVNEEDILMKKELDALASKHGDRFKVYYVLNNPPAGWTGGVGFVSKDQIQTRLPASTHDAKILMCGPPPMLAAMKKHLDELQWPAPRTISKLADKVFLF</sequence>
<keyword evidence="6 18" id="KW-0812">Transmembrane</keyword>
<evidence type="ECO:0000256" key="4">
    <source>
        <dbReference type="ARBA" id="ARBA00006105"/>
    </source>
</evidence>
<dbReference type="InterPro" id="IPR017927">
    <property type="entry name" value="FAD-bd_FR_type"/>
</dbReference>
<feature type="binding site" evidence="16">
    <location>
        <position position="179"/>
    </location>
    <ligand>
        <name>FAD</name>
        <dbReference type="ChEBI" id="CHEBI:57692"/>
    </ligand>
</feature>
<dbReference type="FunFam" id="2.40.30.10:FF:000032">
    <property type="entry name" value="NADH-cytochrome b5 reductase"/>
    <property type="match status" value="1"/>
</dbReference>
<comment type="caution">
    <text evidence="20">The sequence shown here is derived from an EMBL/GenBank/DDBJ whole genome shotgun (WGS) entry which is preliminary data.</text>
</comment>
<dbReference type="EC" id="1.6.2.2" evidence="17"/>
<dbReference type="CDD" id="cd06183">
    <property type="entry name" value="cyt_b5_reduct_like"/>
    <property type="match status" value="1"/>
</dbReference>
<keyword evidence="13 18" id="KW-0472">Membrane</keyword>
<dbReference type="PROSITE" id="PS51384">
    <property type="entry name" value="FAD_FR"/>
    <property type="match status" value="1"/>
</dbReference>
<dbReference type="FunFam" id="3.40.50.80:FF:000019">
    <property type="entry name" value="NADH-cytochrome b5 reductase"/>
    <property type="match status" value="1"/>
</dbReference>
<dbReference type="EMBL" id="JARIHO010000008">
    <property type="protein sequence ID" value="KAJ7357077.1"/>
    <property type="molecule type" value="Genomic_DNA"/>
</dbReference>
<dbReference type="InterPro" id="IPR001433">
    <property type="entry name" value="OxRdtase_FAD/NAD-bd"/>
</dbReference>
<protein>
    <recommendedName>
        <fullName evidence="17">NADH-cytochrome b5 reductase</fullName>
        <ecNumber evidence="17">1.6.2.2</ecNumber>
    </recommendedName>
</protein>
<comment type="catalytic activity">
    <reaction evidence="14 17">
        <text>2 Fe(III)-[cytochrome b5] + NADH = 2 Fe(II)-[cytochrome b5] + NAD(+) + H(+)</text>
        <dbReference type="Rhea" id="RHEA:46680"/>
        <dbReference type="Rhea" id="RHEA-COMP:10438"/>
        <dbReference type="Rhea" id="RHEA-COMP:10439"/>
        <dbReference type="ChEBI" id="CHEBI:15378"/>
        <dbReference type="ChEBI" id="CHEBI:29033"/>
        <dbReference type="ChEBI" id="CHEBI:29034"/>
        <dbReference type="ChEBI" id="CHEBI:57540"/>
        <dbReference type="ChEBI" id="CHEBI:57945"/>
        <dbReference type="EC" id="1.6.2.2"/>
    </reaction>
</comment>
<dbReference type="Pfam" id="PF00175">
    <property type="entry name" value="NAD_binding_1"/>
    <property type="match status" value="1"/>
</dbReference>
<evidence type="ECO:0000256" key="3">
    <source>
        <dbReference type="ARBA" id="ARBA00005156"/>
    </source>
</evidence>
<dbReference type="SUPFAM" id="SSF52343">
    <property type="entry name" value="Ferredoxin reductase-like, C-terminal NADP-linked domain"/>
    <property type="match status" value="1"/>
</dbReference>
<evidence type="ECO:0000256" key="16">
    <source>
        <dbReference type="PIRSR" id="PIRSR601834-1"/>
    </source>
</evidence>
<evidence type="ECO:0000256" key="8">
    <source>
        <dbReference type="ARBA" id="ARBA00022827"/>
    </source>
</evidence>
<keyword evidence="21" id="KW-1185">Reference proteome</keyword>
<comment type="cofactor">
    <cofactor evidence="1 16 17">
        <name>FAD</name>
        <dbReference type="ChEBI" id="CHEBI:57692"/>
    </cofactor>
</comment>
<keyword evidence="10 17" id="KW-0560">Oxidoreductase</keyword>
<evidence type="ECO:0000256" key="14">
    <source>
        <dbReference type="ARBA" id="ARBA00047682"/>
    </source>
</evidence>
<dbReference type="Pfam" id="PF00970">
    <property type="entry name" value="FAD_binding_6"/>
    <property type="match status" value="1"/>
</dbReference>
<dbReference type="PANTHER" id="PTHR19370">
    <property type="entry name" value="NADH-CYTOCHROME B5 REDUCTASE"/>
    <property type="match status" value="1"/>
</dbReference>
<evidence type="ECO:0000313" key="20">
    <source>
        <dbReference type="EMBL" id="KAJ7357077.1"/>
    </source>
</evidence>
<comment type="similarity">
    <text evidence="4 17">Belongs to the flavoprotein pyridine nucleotide cytochrome reductase family.</text>
</comment>
<keyword evidence="7" id="KW-1000">Mitochondrion outer membrane</keyword>
<dbReference type="GO" id="GO:0090524">
    <property type="term" value="F:cytochrome-b5 reductase activity, acting on NADH"/>
    <property type="evidence" value="ECO:0007669"/>
    <property type="project" value="UniProtKB-EC"/>
</dbReference>
<evidence type="ECO:0000256" key="15">
    <source>
        <dbReference type="ARBA" id="ARBA00049138"/>
    </source>
</evidence>
<dbReference type="InterPro" id="IPR008333">
    <property type="entry name" value="Cbr1-like_FAD-bd_dom"/>
</dbReference>
<reference evidence="20" key="1">
    <citation type="submission" date="2023-03" db="EMBL/GenBank/DDBJ databases">
        <title>Massive genome expansion in bonnet fungi (Mycena s.s.) driven by repeated elements and novel gene families across ecological guilds.</title>
        <authorList>
            <consortium name="Lawrence Berkeley National Laboratory"/>
            <person name="Harder C.B."/>
            <person name="Miyauchi S."/>
            <person name="Viragh M."/>
            <person name="Kuo A."/>
            <person name="Thoen E."/>
            <person name="Andreopoulos B."/>
            <person name="Lu D."/>
            <person name="Skrede I."/>
            <person name="Drula E."/>
            <person name="Henrissat B."/>
            <person name="Morin E."/>
            <person name="Kohler A."/>
            <person name="Barry K."/>
            <person name="LaButti K."/>
            <person name="Morin E."/>
            <person name="Salamov A."/>
            <person name="Lipzen A."/>
            <person name="Mereny Z."/>
            <person name="Hegedus B."/>
            <person name="Baldrian P."/>
            <person name="Stursova M."/>
            <person name="Weitz H."/>
            <person name="Taylor A."/>
            <person name="Grigoriev I.V."/>
            <person name="Nagy L.G."/>
            <person name="Martin F."/>
            <person name="Kauserud H."/>
        </authorList>
    </citation>
    <scope>NUCLEOTIDE SEQUENCE</scope>
    <source>
        <strain evidence="20">CBHHK002</strain>
    </source>
</reference>
<evidence type="ECO:0000256" key="13">
    <source>
        <dbReference type="ARBA" id="ARBA00023136"/>
    </source>
</evidence>
<keyword evidence="11 17" id="KW-0520">NAD</keyword>
<evidence type="ECO:0000256" key="1">
    <source>
        <dbReference type="ARBA" id="ARBA00001974"/>
    </source>
</evidence>
<dbReference type="GO" id="GO:0005741">
    <property type="term" value="C:mitochondrial outer membrane"/>
    <property type="evidence" value="ECO:0007669"/>
    <property type="project" value="UniProtKB-SubCell"/>
</dbReference>
<evidence type="ECO:0000256" key="9">
    <source>
        <dbReference type="ARBA" id="ARBA00022989"/>
    </source>
</evidence>